<dbReference type="InterPro" id="IPR003593">
    <property type="entry name" value="AAA+_ATPase"/>
</dbReference>
<evidence type="ECO:0000313" key="18">
    <source>
        <dbReference type="Proteomes" id="UP000321827"/>
    </source>
</evidence>
<dbReference type="InterPro" id="IPR020568">
    <property type="entry name" value="Ribosomal_Su5_D2-typ_SF"/>
</dbReference>
<dbReference type="InterPro" id="IPR003959">
    <property type="entry name" value="ATPase_AAA_core"/>
</dbReference>
<dbReference type="Pfam" id="PF22667">
    <property type="entry name" value="Lon_lid"/>
    <property type="match status" value="1"/>
</dbReference>
<dbReference type="InterPro" id="IPR004815">
    <property type="entry name" value="Lon_bac/euk-typ"/>
</dbReference>
<dbReference type="SUPFAM" id="SSF88697">
    <property type="entry name" value="PUA domain-like"/>
    <property type="match status" value="1"/>
</dbReference>
<dbReference type="NCBIfam" id="TIGR00763">
    <property type="entry name" value="lon"/>
    <property type="match status" value="1"/>
</dbReference>
<feature type="active site" evidence="9 11">
    <location>
        <position position="724"/>
    </location>
</feature>
<evidence type="ECO:0000256" key="10">
    <source>
        <dbReference type="PIRNR" id="PIRNR001174"/>
    </source>
</evidence>
<dbReference type="GO" id="GO:0006515">
    <property type="term" value="P:protein quality control for misfolded or incompletely synthesized proteins"/>
    <property type="evidence" value="ECO:0007669"/>
    <property type="project" value="UniProtKB-UniRule"/>
</dbReference>
<dbReference type="Gene3D" id="1.10.8.60">
    <property type="match status" value="1"/>
</dbReference>
<dbReference type="PROSITE" id="PS51787">
    <property type="entry name" value="LON_N"/>
    <property type="match status" value="1"/>
</dbReference>
<comment type="function">
    <text evidence="9">ATP-dependent serine protease that mediates the selective degradation of mutant and abnormal proteins as well as certain short-lived regulatory proteins. Required for cellular homeostasis and for survival from DNA damage and developmental changes induced by stress. Degrades polypeptides processively to yield small peptide fragments that are 5 to 10 amino acids long. Binds to DNA in a double-stranded, site-specific manner.</text>
</comment>
<comment type="similarity">
    <text evidence="9 10 13 14">Belongs to the peptidase S16 family.</text>
</comment>
<dbReference type="InterPro" id="IPR014721">
    <property type="entry name" value="Ribsml_uS5_D2-typ_fold_subgr"/>
</dbReference>
<feature type="domain" description="Lon proteolytic" evidence="15">
    <location>
        <begin position="594"/>
        <end position="775"/>
    </location>
</feature>
<dbReference type="RefSeq" id="WP_147148373.1">
    <property type="nucleotide sequence ID" value="NZ_BJXN01000015.1"/>
</dbReference>
<evidence type="ECO:0000259" key="15">
    <source>
        <dbReference type="PROSITE" id="PS51786"/>
    </source>
</evidence>
<evidence type="ECO:0000313" key="17">
    <source>
        <dbReference type="EMBL" id="GEM90546.1"/>
    </source>
</evidence>
<evidence type="ECO:0000256" key="2">
    <source>
        <dbReference type="ARBA" id="ARBA00022490"/>
    </source>
</evidence>
<dbReference type="Proteomes" id="UP000321827">
    <property type="component" value="Unassembled WGS sequence"/>
</dbReference>
<keyword evidence="6 9" id="KW-0720">Serine protease</keyword>
<dbReference type="AlphaFoldDB" id="A0A511RP26"/>
<feature type="binding site" evidence="9 12">
    <location>
        <begin position="358"/>
        <end position="365"/>
    </location>
    <ligand>
        <name>ATP</name>
        <dbReference type="ChEBI" id="CHEBI:30616"/>
    </ligand>
</feature>
<gene>
    <name evidence="9 17" type="primary">lon</name>
    <name evidence="17" type="ORF">ODE01S_19800</name>
</gene>
<evidence type="ECO:0000256" key="3">
    <source>
        <dbReference type="ARBA" id="ARBA00022670"/>
    </source>
</evidence>
<dbReference type="HAMAP" id="MF_01973">
    <property type="entry name" value="lon_bact"/>
    <property type="match status" value="1"/>
</dbReference>
<evidence type="ECO:0000256" key="5">
    <source>
        <dbReference type="ARBA" id="ARBA00022801"/>
    </source>
</evidence>
<reference evidence="17 18" key="1">
    <citation type="submission" date="2019-07" db="EMBL/GenBank/DDBJ databases">
        <title>Whole genome shotgun sequence of Oceanithermus desulfurans NBRC 100063.</title>
        <authorList>
            <person name="Hosoyama A."/>
            <person name="Uohara A."/>
            <person name="Ohji S."/>
            <person name="Ichikawa N."/>
        </authorList>
    </citation>
    <scope>NUCLEOTIDE SEQUENCE [LARGE SCALE GENOMIC DNA]</scope>
    <source>
        <strain evidence="17 18">NBRC 100063</strain>
    </source>
</reference>
<keyword evidence="4 9" id="KW-0547">Nucleotide-binding</keyword>
<keyword evidence="7 9" id="KW-0067">ATP-binding</keyword>
<dbReference type="InterPro" id="IPR027065">
    <property type="entry name" value="Lon_Prtase"/>
</dbReference>
<dbReference type="Pfam" id="PF00004">
    <property type="entry name" value="AAA"/>
    <property type="match status" value="1"/>
</dbReference>
<dbReference type="GO" id="GO:0004176">
    <property type="term" value="F:ATP-dependent peptidase activity"/>
    <property type="evidence" value="ECO:0007669"/>
    <property type="project" value="UniProtKB-UniRule"/>
</dbReference>
<evidence type="ECO:0000256" key="7">
    <source>
        <dbReference type="ARBA" id="ARBA00022840"/>
    </source>
</evidence>
<dbReference type="InterPro" id="IPR015947">
    <property type="entry name" value="PUA-like_sf"/>
</dbReference>
<dbReference type="GO" id="GO:0005524">
    <property type="term" value="F:ATP binding"/>
    <property type="evidence" value="ECO:0007669"/>
    <property type="project" value="UniProtKB-UniRule"/>
</dbReference>
<name>A0A511RP26_9DEIN</name>
<evidence type="ECO:0000256" key="4">
    <source>
        <dbReference type="ARBA" id="ARBA00022741"/>
    </source>
</evidence>
<evidence type="ECO:0000256" key="8">
    <source>
        <dbReference type="ARBA" id="ARBA00023016"/>
    </source>
</evidence>
<dbReference type="Gene3D" id="1.20.5.5270">
    <property type="match status" value="1"/>
</dbReference>
<accession>A0A511RP26</accession>
<dbReference type="Gene3D" id="1.20.58.1480">
    <property type="match status" value="1"/>
</dbReference>
<keyword evidence="5 9" id="KW-0378">Hydrolase</keyword>
<dbReference type="InterPro" id="IPR046336">
    <property type="entry name" value="Lon_prtase_N_sf"/>
</dbReference>
<dbReference type="PANTHER" id="PTHR10046">
    <property type="entry name" value="ATP DEPENDENT LON PROTEASE FAMILY MEMBER"/>
    <property type="match status" value="1"/>
</dbReference>
<dbReference type="PROSITE" id="PS51786">
    <property type="entry name" value="LON_PROTEOLYTIC"/>
    <property type="match status" value="1"/>
</dbReference>
<comment type="subunit">
    <text evidence="9 10">Homohexamer. Organized in a ring with a central cavity.</text>
</comment>
<dbReference type="FunFam" id="1.20.5.5270:FF:000002">
    <property type="entry name" value="Lon protease homolog"/>
    <property type="match status" value="1"/>
</dbReference>
<feature type="domain" description="Lon N-terminal" evidence="16">
    <location>
        <begin position="8"/>
        <end position="204"/>
    </location>
</feature>
<evidence type="ECO:0000259" key="16">
    <source>
        <dbReference type="PROSITE" id="PS51787"/>
    </source>
</evidence>
<comment type="induction">
    <text evidence="9">By heat shock.</text>
</comment>
<keyword evidence="3 9" id="KW-0645">Protease</keyword>
<dbReference type="EC" id="3.4.21.53" evidence="9 10"/>
<comment type="catalytic activity">
    <reaction evidence="9 10 13">
        <text>Hydrolysis of proteins in presence of ATP.</text>
        <dbReference type="EC" id="3.4.21.53"/>
    </reaction>
</comment>
<dbReference type="SMART" id="SM00464">
    <property type="entry name" value="LON"/>
    <property type="match status" value="1"/>
</dbReference>
<dbReference type="GO" id="GO:0016887">
    <property type="term" value="F:ATP hydrolysis activity"/>
    <property type="evidence" value="ECO:0007669"/>
    <property type="project" value="UniProtKB-UniRule"/>
</dbReference>
<comment type="subcellular location">
    <subcellularLocation>
        <location evidence="1 9 10">Cytoplasm</location>
    </subcellularLocation>
</comment>
<sequence>MENRTLELPVIPLRNTVILPHATSPVDVGRPRSKAAVERASEGDRHVFLVTQKAPEVDEPAPEDLYDTGVLAAVKQVMRLPDGTLQVVVETKARAHLLAYREERGYVAAAGELVEDPPSYDEALVRVLMRELKEAFERYVEAHKGLRLDRYKVEAVLGMVDPVRLPDVAAGYATWNVEDKMTVLETVGVENRLKKVLELLLRDLERFALDSKIAARVKEQMDANQREYYLREQMKAIQKELGGEDAAGEMLELRERIEASGMPDEVKEKALKELARLERMQPGSPEATVARTYLDWLLDVPWTEASGDAIDIRRTREILDEDHYGLDEVKERILEFLAVRQLAEEGDSYKGPILCLVGPPGVGKTSLGRSVARSMNRKFVRISLGGVRDEAEIRGHRRTYIGALPGKIIQAMKTAGVVNPVFLLDEIDKMASDWRGDPASAMLEVLDPEQNKTFTDHYLDVPYDLSRVFFITTANSLSTIPGPLRDRMEIIEIPGYTALEKERIARGFLWPRQLEAGRMQDRLDVEDAAVRRVIHEYTREAGVRELERQLAKLVRRAAKRYIEQPWEGERTITEADLPDYLGVPKYRPDKREDAPQVGAAQGLAWTPVGGALLTVEALAVPGKGNLKLTGNLGDVMKESAQAALSYLRATAGRWGLPEGFHTQWDLHVHVPEGATPKDGPSAGITIAVAIASALTGRPARMDWAMTGEVTLRGKVLAIGGLKEKLLAAHQSGIRQVILPAENEPQLAEVPDEVLRDLEVKLVEQVEEVLETVLLPAPEPTPPADKPSLRPEA</sequence>
<dbReference type="EMBL" id="BJXN01000015">
    <property type="protein sequence ID" value="GEM90546.1"/>
    <property type="molecule type" value="Genomic_DNA"/>
</dbReference>
<dbReference type="InterPro" id="IPR008268">
    <property type="entry name" value="Peptidase_S16_AS"/>
</dbReference>
<dbReference type="Gene3D" id="3.30.230.10">
    <property type="match status" value="1"/>
</dbReference>
<comment type="caution">
    <text evidence="17">The sequence shown here is derived from an EMBL/GenBank/DDBJ whole genome shotgun (WGS) entry which is preliminary data.</text>
</comment>
<dbReference type="FunFam" id="3.40.50.300:FF:000382">
    <property type="entry name" value="Lon protease homolog 2, peroxisomal"/>
    <property type="match status" value="1"/>
</dbReference>
<dbReference type="InterPro" id="IPR008269">
    <property type="entry name" value="Lon_proteolytic"/>
</dbReference>
<dbReference type="GO" id="GO:0005737">
    <property type="term" value="C:cytoplasm"/>
    <property type="evidence" value="ECO:0007669"/>
    <property type="project" value="UniProtKB-SubCell"/>
</dbReference>
<feature type="active site" evidence="9 11">
    <location>
        <position position="681"/>
    </location>
</feature>
<evidence type="ECO:0000256" key="13">
    <source>
        <dbReference type="PROSITE-ProRule" id="PRU01122"/>
    </source>
</evidence>
<dbReference type="Pfam" id="PF02190">
    <property type="entry name" value="LON_substr_bdg"/>
    <property type="match status" value="1"/>
</dbReference>
<dbReference type="SUPFAM" id="SSF54211">
    <property type="entry name" value="Ribosomal protein S5 domain 2-like"/>
    <property type="match status" value="1"/>
</dbReference>
<evidence type="ECO:0000256" key="14">
    <source>
        <dbReference type="RuleBase" id="RU000591"/>
    </source>
</evidence>
<dbReference type="SMART" id="SM00382">
    <property type="entry name" value="AAA"/>
    <property type="match status" value="1"/>
</dbReference>
<dbReference type="GO" id="GO:0004252">
    <property type="term" value="F:serine-type endopeptidase activity"/>
    <property type="evidence" value="ECO:0007669"/>
    <property type="project" value="UniProtKB-UniRule"/>
</dbReference>
<dbReference type="Pfam" id="PF05362">
    <property type="entry name" value="Lon_C"/>
    <property type="match status" value="1"/>
</dbReference>
<dbReference type="GO" id="GO:0034605">
    <property type="term" value="P:cellular response to heat"/>
    <property type="evidence" value="ECO:0007669"/>
    <property type="project" value="UniProtKB-UniRule"/>
</dbReference>
<evidence type="ECO:0000256" key="6">
    <source>
        <dbReference type="ARBA" id="ARBA00022825"/>
    </source>
</evidence>
<keyword evidence="2 9" id="KW-0963">Cytoplasm</keyword>
<proteinExistence type="evidence at transcript level"/>
<dbReference type="SUPFAM" id="SSF52540">
    <property type="entry name" value="P-loop containing nucleoside triphosphate hydrolases"/>
    <property type="match status" value="1"/>
</dbReference>
<protein>
    <recommendedName>
        <fullName evidence="9 10">Lon protease</fullName>
        <ecNumber evidence="9 10">3.4.21.53</ecNumber>
    </recommendedName>
    <alternativeName>
        <fullName evidence="9">ATP-dependent protease La</fullName>
    </alternativeName>
</protein>
<dbReference type="CDD" id="cd19500">
    <property type="entry name" value="RecA-like_Lon"/>
    <property type="match status" value="1"/>
</dbReference>
<evidence type="ECO:0000256" key="12">
    <source>
        <dbReference type="PIRSR" id="PIRSR001174-2"/>
    </source>
</evidence>
<dbReference type="InterPro" id="IPR054594">
    <property type="entry name" value="Lon_lid"/>
</dbReference>
<dbReference type="PIRSF" id="PIRSF001174">
    <property type="entry name" value="Lon_proteas"/>
    <property type="match status" value="1"/>
</dbReference>
<dbReference type="OrthoDB" id="9803599at2"/>
<dbReference type="PROSITE" id="PS01046">
    <property type="entry name" value="LON_SER"/>
    <property type="match status" value="1"/>
</dbReference>
<evidence type="ECO:0000256" key="11">
    <source>
        <dbReference type="PIRSR" id="PIRSR001174-1"/>
    </source>
</evidence>
<dbReference type="InterPro" id="IPR027543">
    <property type="entry name" value="Lon_bac"/>
</dbReference>
<keyword evidence="8 9" id="KW-0346">Stress response</keyword>
<dbReference type="InterPro" id="IPR003111">
    <property type="entry name" value="Lon_prtase_N"/>
</dbReference>
<dbReference type="GO" id="GO:0043565">
    <property type="term" value="F:sequence-specific DNA binding"/>
    <property type="evidence" value="ECO:0007669"/>
    <property type="project" value="UniProtKB-UniRule"/>
</dbReference>
<evidence type="ECO:0000256" key="9">
    <source>
        <dbReference type="HAMAP-Rule" id="MF_01973"/>
    </source>
</evidence>
<dbReference type="Gene3D" id="3.40.50.300">
    <property type="entry name" value="P-loop containing nucleotide triphosphate hydrolases"/>
    <property type="match status" value="1"/>
</dbReference>
<dbReference type="Gene3D" id="2.30.130.40">
    <property type="entry name" value="LON domain-like"/>
    <property type="match status" value="1"/>
</dbReference>
<dbReference type="InterPro" id="IPR027417">
    <property type="entry name" value="P-loop_NTPase"/>
</dbReference>
<evidence type="ECO:0000256" key="1">
    <source>
        <dbReference type="ARBA" id="ARBA00004496"/>
    </source>
</evidence>
<organism evidence="17 18">
    <name type="scientific">Oceanithermus desulfurans NBRC 100063</name>
    <dbReference type="NCBI Taxonomy" id="1227550"/>
    <lineage>
        <taxon>Bacteria</taxon>
        <taxon>Thermotogati</taxon>
        <taxon>Deinococcota</taxon>
        <taxon>Deinococci</taxon>
        <taxon>Thermales</taxon>
        <taxon>Thermaceae</taxon>
        <taxon>Oceanithermus</taxon>
    </lineage>
</organism>
<dbReference type="PRINTS" id="PR00830">
    <property type="entry name" value="ENDOLAPTASE"/>
</dbReference>